<dbReference type="Proteomes" id="UP000535511">
    <property type="component" value="Unassembled WGS sequence"/>
</dbReference>
<sequence length="74" mass="8127">MTWAQFINRVAEPRHFPGRLELLAESWRDILAVRGAEATDNGSHLNPAVVELDAGCHSKQPHCGLPADLARPDT</sequence>
<dbReference type="AlphaFoldDB" id="A0A7Y9E6Q7"/>
<organism evidence="1 2">
    <name type="scientific">Nocardioides panaciterrulae</name>
    <dbReference type="NCBI Taxonomy" id="661492"/>
    <lineage>
        <taxon>Bacteria</taxon>
        <taxon>Bacillati</taxon>
        <taxon>Actinomycetota</taxon>
        <taxon>Actinomycetes</taxon>
        <taxon>Propionibacteriales</taxon>
        <taxon>Nocardioidaceae</taxon>
        <taxon>Nocardioides</taxon>
    </lineage>
</organism>
<reference evidence="1 2" key="1">
    <citation type="submission" date="2020-07" db="EMBL/GenBank/DDBJ databases">
        <title>Sequencing the genomes of 1000 actinobacteria strains.</title>
        <authorList>
            <person name="Klenk H.-P."/>
        </authorList>
    </citation>
    <scope>NUCLEOTIDE SEQUENCE [LARGE SCALE GENOMIC DNA]</scope>
    <source>
        <strain evidence="1 2">DSM 21350</strain>
    </source>
</reference>
<keyword evidence="2" id="KW-1185">Reference proteome</keyword>
<evidence type="ECO:0000313" key="1">
    <source>
        <dbReference type="EMBL" id="NYD42221.1"/>
    </source>
</evidence>
<accession>A0A7Y9E6Q7</accession>
<dbReference type="EMBL" id="JACCBG010000001">
    <property type="protein sequence ID" value="NYD42221.1"/>
    <property type="molecule type" value="Genomic_DNA"/>
</dbReference>
<comment type="caution">
    <text evidence="1">The sequence shown here is derived from an EMBL/GenBank/DDBJ whole genome shotgun (WGS) entry which is preliminary data.</text>
</comment>
<proteinExistence type="predicted"/>
<gene>
    <name evidence="1" type="ORF">BJZ21_002304</name>
</gene>
<dbReference type="RefSeq" id="WP_179663883.1">
    <property type="nucleotide sequence ID" value="NZ_JACCBG010000001.1"/>
</dbReference>
<protein>
    <submittedName>
        <fullName evidence="1">Uncharacterized protein</fullName>
    </submittedName>
</protein>
<evidence type="ECO:0000313" key="2">
    <source>
        <dbReference type="Proteomes" id="UP000535511"/>
    </source>
</evidence>
<name>A0A7Y9E6Q7_9ACTN</name>